<dbReference type="STRING" id="1618023.UH38_04800"/>
<sequence length="301" mass="32468">MSQEEQPSPPSENQPNHPAKQSQSAIKTQSIKVLRGTIRLLEGAVSKLEAEPVAGESSLFDGVQQGWRGLLATIRSFLPENLSTKLSDLGLTGIIATLLTVVVWISANLLSNKLPVVANLPTEPEPTPTIVTPIEPTIAPEEPTDAIAPVEEPESTPTLEEPAPEPTIPTPPELSAPAEPEPIAVTPQSEPVIELTPEQSLIASVQAQIAQVSDRFADGLIQSVQANFEGGSLSIQLKDDWYTLKQAEQDKLANRMFNEAEQLDFTRLELTDAQGTLLARSPVVGKNMIIFKRQQVASQLS</sequence>
<organism evidence="2 3">
    <name type="scientific">Aliterella atlantica CENA595</name>
    <dbReference type="NCBI Taxonomy" id="1618023"/>
    <lineage>
        <taxon>Bacteria</taxon>
        <taxon>Bacillati</taxon>
        <taxon>Cyanobacteriota</taxon>
        <taxon>Cyanophyceae</taxon>
        <taxon>Chroococcidiopsidales</taxon>
        <taxon>Aliterellaceae</taxon>
        <taxon>Aliterella</taxon>
    </lineage>
</organism>
<dbReference type="RefSeq" id="WP_045053486.1">
    <property type="nucleotide sequence ID" value="NZ_CAWMDP010000011.1"/>
</dbReference>
<feature type="compositionally biased region" description="Pro residues" evidence="1">
    <location>
        <begin position="164"/>
        <end position="174"/>
    </location>
</feature>
<evidence type="ECO:0000256" key="1">
    <source>
        <dbReference type="SAM" id="MobiDB-lite"/>
    </source>
</evidence>
<dbReference type="EMBL" id="JYON01000003">
    <property type="protein sequence ID" value="KJH72869.1"/>
    <property type="molecule type" value="Genomic_DNA"/>
</dbReference>
<evidence type="ECO:0000313" key="3">
    <source>
        <dbReference type="Proteomes" id="UP000032452"/>
    </source>
</evidence>
<gene>
    <name evidence="2" type="ORF">UH38_04800</name>
</gene>
<reference evidence="2 3" key="1">
    <citation type="submission" date="2015-02" db="EMBL/GenBank/DDBJ databases">
        <title>Draft genome of a novel marine cyanobacterium (Chroococcales) isolated from South Atlantic Ocean.</title>
        <authorList>
            <person name="Rigonato J."/>
            <person name="Alvarenga D.O."/>
            <person name="Branco L.H."/>
            <person name="Varani A.M."/>
            <person name="Brandini F.P."/>
            <person name="Fiore M.F."/>
        </authorList>
    </citation>
    <scope>NUCLEOTIDE SEQUENCE [LARGE SCALE GENOMIC DNA]</scope>
    <source>
        <strain evidence="2 3">CENA595</strain>
    </source>
</reference>
<protein>
    <submittedName>
        <fullName evidence="2">Uncharacterized protein</fullName>
    </submittedName>
</protein>
<dbReference type="AlphaFoldDB" id="A0A0D8ZWP8"/>
<feature type="region of interest" description="Disordered" evidence="1">
    <location>
        <begin position="152"/>
        <end position="177"/>
    </location>
</feature>
<proteinExistence type="predicted"/>
<keyword evidence="3" id="KW-1185">Reference proteome</keyword>
<dbReference type="Proteomes" id="UP000032452">
    <property type="component" value="Unassembled WGS sequence"/>
</dbReference>
<comment type="caution">
    <text evidence="2">The sequence shown here is derived from an EMBL/GenBank/DDBJ whole genome shotgun (WGS) entry which is preliminary data.</text>
</comment>
<dbReference type="PATRIC" id="fig|1618023.3.peg.835"/>
<accession>A0A0D8ZWP8</accession>
<name>A0A0D8ZWP8_9CYAN</name>
<evidence type="ECO:0000313" key="2">
    <source>
        <dbReference type="EMBL" id="KJH72869.1"/>
    </source>
</evidence>
<feature type="region of interest" description="Disordered" evidence="1">
    <location>
        <begin position="1"/>
        <end position="27"/>
    </location>
</feature>
<dbReference type="OrthoDB" id="513429at2"/>